<evidence type="ECO:0000313" key="3">
    <source>
        <dbReference type="Proteomes" id="UP000216189"/>
    </source>
</evidence>
<keyword evidence="1" id="KW-0472">Membrane</keyword>
<comment type="caution">
    <text evidence="2">The sequence shown here is derived from an EMBL/GenBank/DDBJ whole genome shotgun (WGS) entry which is preliminary data.</text>
</comment>
<dbReference type="Proteomes" id="UP000216189">
    <property type="component" value="Unassembled WGS sequence"/>
</dbReference>
<keyword evidence="3" id="KW-1185">Reference proteome</keyword>
<dbReference type="EMBL" id="NPJF01000037">
    <property type="protein sequence ID" value="OYP54898.1"/>
    <property type="molecule type" value="Genomic_DNA"/>
</dbReference>
<name>A0ABX4EGP1_SEGBR</name>
<protein>
    <submittedName>
        <fullName evidence="2">Uncharacterized protein</fullName>
    </submittedName>
</protein>
<feature type="transmembrane region" description="Helical" evidence="1">
    <location>
        <begin position="39"/>
        <end position="60"/>
    </location>
</feature>
<accession>A0ABX4EGP1</accession>
<reference evidence="2 3" key="1">
    <citation type="submission" date="2017-08" db="EMBL/GenBank/DDBJ databases">
        <title>Comparative genomics of non-oral Prevotella species.</title>
        <authorList>
            <person name="Accetto T."/>
            <person name="Nograsek B."/>
            <person name="Avgustin G."/>
        </authorList>
    </citation>
    <scope>NUCLEOTIDE SEQUENCE [LARGE SCALE GENOMIC DNA]</scope>
    <source>
        <strain evidence="2 3">TC1-1</strain>
    </source>
</reference>
<sequence length="68" mass="7704">MWLLPYRLELLFLSAALVLILGIVSTVNGSTNFKGSDPIEWRALFTFIAIAVLCGGIGYFRKKQKKWK</sequence>
<proteinExistence type="predicted"/>
<evidence type="ECO:0000313" key="2">
    <source>
        <dbReference type="EMBL" id="OYP54898.1"/>
    </source>
</evidence>
<organism evidence="2 3">
    <name type="scientific">Segatella bryantii</name>
    <name type="common">Prevotella bryantii</name>
    <dbReference type="NCBI Taxonomy" id="77095"/>
    <lineage>
        <taxon>Bacteria</taxon>
        <taxon>Pseudomonadati</taxon>
        <taxon>Bacteroidota</taxon>
        <taxon>Bacteroidia</taxon>
        <taxon>Bacteroidales</taxon>
        <taxon>Prevotellaceae</taxon>
        <taxon>Segatella</taxon>
    </lineage>
</organism>
<keyword evidence="1" id="KW-0812">Transmembrane</keyword>
<keyword evidence="1" id="KW-1133">Transmembrane helix</keyword>
<gene>
    <name evidence="2" type="ORF">CIK91_08215</name>
</gene>
<evidence type="ECO:0000256" key="1">
    <source>
        <dbReference type="SAM" id="Phobius"/>
    </source>
</evidence>